<keyword evidence="2" id="KW-1185">Reference proteome</keyword>
<protein>
    <submittedName>
        <fullName evidence="1">Uncharacterized protein</fullName>
    </submittedName>
</protein>
<dbReference type="AlphaFoldDB" id="A0AAW8B624"/>
<reference evidence="1" key="1">
    <citation type="journal article" date="2010" name="Int. J. Syst. Evol. Microbiol.">
        <title>Porticoccus litoralis gen. nov., sp. nov., a gammaproteobacterium isolated from the Yellow Sea.</title>
        <authorList>
            <person name="Oh H.M."/>
            <person name="Kim H."/>
            <person name="Kim K.M."/>
            <person name="Min G.S."/>
            <person name="Cho J.C."/>
        </authorList>
    </citation>
    <scope>NUCLEOTIDE SEQUENCE</scope>
    <source>
        <strain evidence="1">DSM 25064</strain>
    </source>
</reference>
<evidence type="ECO:0000313" key="2">
    <source>
        <dbReference type="Proteomes" id="UP001178354"/>
    </source>
</evidence>
<dbReference type="EMBL" id="JAUUUU010000006">
    <property type="protein sequence ID" value="MDP1521258.1"/>
    <property type="molecule type" value="Genomic_DNA"/>
</dbReference>
<gene>
    <name evidence="1" type="ORF">Q8A57_09780</name>
</gene>
<evidence type="ECO:0000313" key="1">
    <source>
        <dbReference type="EMBL" id="MDP1521258.1"/>
    </source>
</evidence>
<organism evidence="1 2">
    <name type="scientific">Porticoccus litoralis</name>
    <dbReference type="NCBI Taxonomy" id="434086"/>
    <lineage>
        <taxon>Bacteria</taxon>
        <taxon>Pseudomonadati</taxon>
        <taxon>Pseudomonadota</taxon>
        <taxon>Gammaproteobacteria</taxon>
        <taxon>Cellvibrionales</taxon>
        <taxon>Porticoccaceae</taxon>
        <taxon>Porticoccus</taxon>
    </lineage>
</organism>
<comment type="caution">
    <text evidence="1">The sequence shown here is derived from an EMBL/GenBank/DDBJ whole genome shotgun (WGS) entry which is preliminary data.</text>
</comment>
<accession>A0AAW8B624</accession>
<proteinExistence type="predicted"/>
<reference evidence="1" key="2">
    <citation type="submission" date="2023-08" db="EMBL/GenBank/DDBJ databases">
        <authorList>
            <person name="Luo J."/>
        </authorList>
    </citation>
    <scope>NUCLEOTIDE SEQUENCE</scope>
    <source>
        <strain evidence="1">DSM 25064</strain>
    </source>
</reference>
<dbReference type="RefSeq" id="WP_305170924.1">
    <property type="nucleotide sequence ID" value="NZ_JAUUUU010000006.1"/>
</dbReference>
<name>A0AAW8B624_9GAMM</name>
<sequence length="70" mass="8074">MSNTKALNDMSVWVIGGSFTLAIRPYIEASFRDVRYIDHWRHKLDVLPSELALSAEKPDLILVVRVERSF</sequence>
<dbReference type="Proteomes" id="UP001178354">
    <property type="component" value="Unassembled WGS sequence"/>
</dbReference>